<organism evidence="7 8">
    <name type="scientific">Phytophthora megakarya</name>
    <dbReference type="NCBI Taxonomy" id="4795"/>
    <lineage>
        <taxon>Eukaryota</taxon>
        <taxon>Sar</taxon>
        <taxon>Stramenopiles</taxon>
        <taxon>Oomycota</taxon>
        <taxon>Peronosporomycetes</taxon>
        <taxon>Peronosporales</taxon>
        <taxon>Peronosporaceae</taxon>
        <taxon>Phytophthora</taxon>
    </lineage>
</organism>
<comment type="subcellular location">
    <subcellularLocation>
        <location evidence="1 5">Secreted</location>
    </subcellularLocation>
</comment>
<evidence type="ECO:0000313" key="8">
    <source>
        <dbReference type="Proteomes" id="UP000198211"/>
    </source>
</evidence>
<comment type="similarity">
    <text evidence="2 5">Belongs to the RxLR effector family.</text>
</comment>
<proteinExistence type="inferred from homology"/>
<comment type="function">
    <text evidence="5">Effector that suppresses plant defense responses during pathogen infection.</text>
</comment>
<feature type="region of interest" description="Disordered" evidence="6">
    <location>
        <begin position="40"/>
        <end position="66"/>
    </location>
</feature>
<evidence type="ECO:0000313" key="7">
    <source>
        <dbReference type="EMBL" id="OWZ15736.1"/>
    </source>
</evidence>
<dbReference type="Pfam" id="PF16810">
    <property type="entry name" value="RXLR"/>
    <property type="match status" value="1"/>
</dbReference>
<feature type="signal peptide" evidence="5">
    <location>
        <begin position="1"/>
        <end position="23"/>
    </location>
</feature>
<protein>
    <recommendedName>
        <fullName evidence="5">RxLR effector protein</fullName>
    </recommendedName>
</protein>
<evidence type="ECO:0000256" key="2">
    <source>
        <dbReference type="ARBA" id="ARBA00010400"/>
    </source>
</evidence>
<evidence type="ECO:0000256" key="4">
    <source>
        <dbReference type="ARBA" id="ARBA00022729"/>
    </source>
</evidence>
<evidence type="ECO:0000256" key="6">
    <source>
        <dbReference type="SAM" id="MobiDB-lite"/>
    </source>
</evidence>
<dbReference type="EMBL" id="NBNE01001063">
    <property type="protein sequence ID" value="OWZ15736.1"/>
    <property type="molecule type" value="Genomic_DNA"/>
</dbReference>
<keyword evidence="4 5" id="KW-0732">Signal</keyword>
<name>A0A225WDD5_9STRA</name>
<keyword evidence="3 5" id="KW-0964">Secreted</keyword>
<dbReference type="InterPro" id="IPR031825">
    <property type="entry name" value="RXLR"/>
</dbReference>
<comment type="domain">
    <text evidence="5">The RxLR-dEER motif acts to carry the protein into the host cell cytoplasm through binding to cell surface phosphatidylinositol-3-phosphate.</text>
</comment>
<keyword evidence="8" id="KW-1185">Reference proteome</keyword>
<evidence type="ECO:0000256" key="5">
    <source>
        <dbReference type="RuleBase" id="RU367124"/>
    </source>
</evidence>
<accession>A0A225WDD5</accession>
<gene>
    <name evidence="7" type="ORF">PHMEG_00010567</name>
</gene>
<evidence type="ECO:0000256" key="3">
    <source>
        <dbReference type="ARBA" id="ARBA00022525"/>
    </source>
</evidence>
<dbReference type="Proteomes" id="UP000198211">
    <property type="component" value="Unassembled WGS sequence"/>
</dbReference>
<evidence type="ECO:0000256" key="1">
    <source>
        <dbReference type="ARBA" id="ARBA00004613"/>
    </source>
</evidence>
<dbReference type="AlphaFoldDB" id="A0A225WDD5"/>
<reference evidence="8" key="1">
    <citation type="submission" date="2017-03" db="EMBL/GenBank/DDBJ databases">
        <title>Phytopthora megakarya and P. palmivora, two closely related causual agents of cacao black pod achieved similar genome size and gene model numbers by different mechanisms.</title>
        <authorList>
            <person name="Ali S."/>
            <person name="Shao J."/>
            <person name="Larry D.J."/>
            <person name="Kronmiller B."/>
            <person name="Shen D."/>
            <person name="Strem M.D."/>
            <person name="Melnick R.L."/>
            <person name="Guiltinan M.J."/>
            <person name="Tyler B.M."/>
            <person name="Meinhardt L.W."/>
            <person name="Bailey B.A."/>
        </authorList>
    </citation>
    <scope>NUCLEOTIDE SEQUENCE [LARGE SCALE GENOMIC DNA]</scope>
    <source>
        <strain evidence="8">zdho120</strain>
    </source>
</reference>
<feature type="chain" id="PRO_5012307817" description="RxLR effector protein" evidence="5">
    <location>
        <begin position="24"/>
        <end position="112"/>
    </location>
</feature>
<comment type="caution">
    <text evidence="7">The sequence shown here is derived from an EMBL/GenBank/DDBJ whole genome shotgun (WGS) entry which is preliminary data.</text>
</comment>
<sequence length="112" mass="12502">MRLNYLAVVVSTTLMANITATWASTSTNVDQISLTKVDPIPDSQKDSSLKSSLRVHNTEGASDDGINEEERLFGNLKYKAWFKSGMNPMKLYKKLGLEGLGQDAYKHKEYAE</sequence>